<protein>
    <submittedName>
        <fullName evidence="2">Uncharacterized protein</fullName>
    </submittedName>
</protein>
<feature type="non-terminal residue" evidence="2">
    <location>
        <position position="67"/>
    </location>
</feature>
<keyword evidence="3" id="KW-1185">Reference proteome</keyword>
<reference evidence="2 3" key="1">
    <citation type="submission" date="2019-02" db="EMBL/GenBank/DDBJ databases">
        <title>Draft Genome Sequence of Streptomyces sp. AM-2504, identified by 16S rRNA comparative analysis as a Streptomyces Kasugaensis strain.</title>
        <authorList>
            <person name="Napolioni V."/>
            <person name="Giuliodori A.M."/>
            <person name="Spurio R."/>
            <person name="Fabbretti A."/>
        </authorList>
    </citation>
    <scope>NUCLEOTIDE SEQUENCE [LARGE SCALE GENOMIC DNA]</scope>
    <source>
        <strain evidence="2 3">AM-2504</strain>
    </source>
</reference>
<evidence type="ECO:0000256" key="1">
    <source>
        <dbReference type="SAM" id="MobiDB-lite"/>
    </source>
</evidence>
<accession>A0A4Q9HRM2</accession>
<feature type="region of interest" description="Disordered" evidence="1">
    <location>
        <begin position="1"/>
        <end position="67"/>
    </location>
</feature>
<proteinExistence type="predicted"/>
<feature type="compositionally biased region" description="Basic and acidic residues" evidence="1">
    <location>
        <begin position="43"/>
        <end position="54"/>
    </location>
</feature>
<dbReference type="Proteomes" id="UP000292452">
    <property type="component" value="Unassembled WGS sequence"/>
</dbReference>
<name>A0A4Q9HRM2_STRKA</name>
<comment type="caution">
    <text evidence="2">The sequence shown here is derived from an EMBL/GenBank/DDBJ whole genome shotgun (WGS) entry which is preliminary data.</text>
</comment>
<dbReference type="EMBL" id="SIXH01000206">
    <property type="protein sequence ID" value="TBO57638.1"/>
    <property type="molecule type" value="Genomic_DNA"/>
</dbReference>
<evidence type="ECO:0000313" key="3">
    <source>
        <dbReference type="Proteomes" id="UP000292452"/>
    </source>
</evidence>
<organism evidence="2 3">
    <name type="scientific">Streptomyces kasugaensis</name>
    <dbReference type="NCBI Taxonomy" id="1946"/>
    <lineage>
        <taxon>Bacteria</taxon>
        <taxon>Bacillati</taxon>
        <taxon>Actinomycetota</taxon>
        <taxon>Actinomycetes</taxon>
        <taxon>Kitasatosporales</taxon>
        <taxon>Streptomycetaceae</taxon>
        <taxon>Streptomyces</taxon>
    </lineage>
</organism>
<sequence>MARPGESTTRVPIGLSGRQRQDCSRDVPYSARLPAPNRPPPTDCRRPPGGEHQGHPPGPAPARGHPA</sequence>
<dbReference type="AlphaFoldDB" id="A0A4Q9HRM2"/>
<feature type="compositionally biased region" description="Polar residues" evidence="1">
    <location>
        <begin position="1"/>
        <end position="10"/>
    </location>
</feature>
<gene>
    <name evidence="2" type="ORF">EYS09_21700</name>
</gene>
<evidence type="ECO:0000313" key="2">
    <source>
        <dbReference type="EMBL" id="TBO57638.1"/>
    </source>
</evidence>